<feature type="compositionally biased region" description="Low complexity" evidence="1">
    <location>
        <begin position="63"/>
        <end position="77"/>
    </location>
</feature>
<accession>A0ABR1INJ3</accession>
<protein>
    <submittedName>
        <fullName evidence="3">Uncharacterized protein</fullName>
    </submittedName>
</protein>
<dbReference type="EMBL" id="JBANRG010000122">
    <property type="protein sequence ID" value="KAK7434537.1"/>
    <property type="molecule type" value="Genomic_DNA"/>
</dbReference>
<feature type="region of interest" description="Disordered" evidence="1">
    <location>
        <begin position="27"/>
        <end position="99"/>
    </location>
</feature>
<evidence type="ECO:0000313" key="3">
    <source>
        <dbReference type="EMBL" id="KAK7434537.1"/>
    </source>
</evidence>
<sequence length="99" mass="10241">MFMSCKFKSILFLVFLILTIQVTAKLESSSKIPASKTSMVSPSSASKGGGIHTKDSSRGGSGTSSSSVQNSPNAKNSPPKPKQRNGPGTFGSLQEAGYA</sequence>
<evidence type="ECO:0000256" key="1">
    <source>
        <dbReference type="SAM" id="MobiDB-lite"/>
    </source>
</evidence>
<dbReference type="Proteomes" id="UP001498398">
    <property type="component" value="Unassembled WGS sequence"/>
</dbReference>
<feature type="signal peptide" evidence="2">
    <location>
        <begin position="1"/>
        <end position="24"/>
    </location>
</feature>
<reference evidence="3 4" key="1">
    <citation type="submission" date="2024-01" db="EMBL/GenBank/DDBJ databases">
        <title>A draft genome for the cacao thread blight pathogen Marasmiellus scandens.</title>
        <authorList>
            <person name="Baruah I.K."/>
            <person name="Leung J."/>
            <person name="Bukari Y."/>
            <person name="Amoako-Attah I."/>
            <person name="Meinhardt L.W."/>
            <person name="Bailey B.A."/>
            <person name="Cohen S.P."/>
        </authorList>
    </citation>
    <scope>NUCLEOTIDE SEQUENCE [LARGE SCALE GENOMIC DNA]</scope>
    <source>
        <strain evidence="3 4">GH-19</strain>
    </source>
</reference>
<comment type="caution">
    <text evidence="3">The sequence shown here is derived from an EMBL/GenBank/DDBJ whole genome shotgun (WGS) entry which is preliminary data.</text>
</comment>
<name>A0ABR1INJ3_9AGAR</name>
<evidence type="ECO:0000256" key="2">
    <source>
        <dbReference type="SAM" id="SignalP"/>
    </source>
</evidence>
<evidence type="ECO:0000313" key="4">
    <source>
        <dbReference type="Proteomes" id="UP001498398"/>
    </source>
</evidence>
<feature type="compositionally biased region" description="Polar residues" evidence="1">
    <location>
        <begin position="27"/>
        <end position="46"/>
    </location>
</feature>
<proteinExistence type="predicted"/>
<keyword evidence="4" id="KW-1185">Reference proteome</keyword>
<organism evidence="3 4">
    <name type="scientific">Marasmiellus scandens</name>
    <dbReference type="NCBI Taxonomy" id="2682957"/>
    <lineage>
        <taxon>Eukaryota</taxon>
        <taxon>Fungi</taxon>
        <taxon>Dikarya</taxon>
        <taxon>Basidiomycota</taxon>
        <taxon>Agaricomycotina</taxon>
        <taxon>Agaricomycetes</taxon>
        <taxon>Agaricomycetidae</taxon>
        <taxon>Agaricales</taxon>
        <taxon>Marasmiineae</taxon>
        <taxon>Omphalotaceae</taxon>
        <taxon>Marasmiellus</taxon>
    </lineage>
</organism>
<keyword evidence="2" id="KW-0732">Signal</keyword>
<feature type="chain" id="PRO_5047403467" evidence="2">
    <location>
        <begin position="25"/>
        <end position="99"/>
    </location>
</feature>
<gene>
    <name evidence="3" type="ORF">VKT23_020146</name>
</gene>